<sequence length="177" mass="19273">MSHGLEHMQDQPDAKVDVLAIDFDNLTCVKAVLSNVSQWGCSLTSEDANDLRKNIGIRVEDKPKLIRGTVTAVKGHVASVVFPKQESVVQDKRRERRNQVSIPVTISDRGGVTEISGLIVDAGPNGCRVSAKGLTTLPEDVVLNLKNFEKPVLGEFAWRNASFAGLRLLWDAPDSIG</sequence>
<comment type="caution">
    <text evidence="1">The sequence shown here is derived from an EMBL/GenBank/DDBJ whole genome shotgun (WGS) entry which is preliminary data.</text>
</comment>
<dbReference type="RefSeq" id="WP_213215848.1">
    <property type="nucleotide sequence ID" value="NZ_QTKU01000002.1"/>
</dbReference>
<dbReference type="EMBL" id="QTKU01000002">
    <property type="protein sequence ID" value="MBS8260265.1"/>
    <property type="molecule type" value="Genomic_DNA"/>
</dbReference>
<reference evidence="1" key="2">
    <citation type="journal article" date="2021" name="Microorganisms">
        <title>Bacterial Dimethylsulfoniopropionate Biosynthesis in the East China Sea.</title>
        <authorList>
            <person name="Liu J."/>
            <person name="Zhang Y."/>
            <person name="Liu J."/>
            <person name="Zhong H."/>
            <person name="Williams B.T."/>
            <person name="Zheng Y."/>
            <person name="Curson A.R.J."/>
            <person name="Sun C."/>
            <person name="Sun H."/>
            <person name="Song D."/>
            <person name="Wagner Mackenzie B."/>
            <person name="Bermejo Martinez A."/>
            <person name="Todd J.D."/>
            <person name="Zhang X.H."/>
        </authorList>
    </citation>
    <scope>NUCLEOTIDE SEQUENCE</scope>
    <source>
        <strain evidence="1">AESS21</strain>
    </source>
</reference>
<proteinExistence type="predicted"/>
<organism evidence="1 2">
    <name type="scientific">Roseibium polysiphoniae</name>
    <dbReference type="NCBI Taxonomy" id="2571221"/>
    <lineage>
        <taxon>Bacteria</taxon>
        <taxon>Pseudomonadati</taxon>
        <taxon>Pseudomonadota</taxon>
        <taxon>Alphaproteobacteria</taxon>
        <taxon>Hyphomicrobiales</taxon>
        <taxon>Stappiaceae</taxon>
        <taxon>Roseibium</taxon>
    </lineage>
</organism>
<name>A0A944CBG8_9HYPH</name>
<dbReference type="AlphaFoldDB" id="A0A944CBG8"/>
<reference evidence="1" key="1">
    <citation type="submission" date="2018-08" db="EMBL/GenBank/DDBJ databases">
        <authorList>
            <person name="Jin W."/>
            <person name="Wang H."/>
            <person name="Yang Y."/>
            <person name="Li M."/>
            <person name="Liu J."/>
        </authorList>
    </citation>
    <scope>NUCLEOTIDE SEQUENCE</scope>
    <source>
        <strain evidence="1">AESS21</strain>
    </source>
</reference>
<protein>
    <submittedName>
        <fullName evidence="1">PilZ domain-containing protein</fullName>
    </submittedName>
</protein>
<gene>
    <name evidence="1" type="ORF">DYI23_08555</name>
</gene>
<evidence type="ECO:0000313" key="2">
    <source>
        <dbReference type="Proteomes" id="UP000705379"/>
    </source>
</evidence>
<dbReference type="Proteomes" id="UP000705379">
    <property type="component" value="Unassembled WGS sequence"/>
</dbReference>
<evidence type="ECO:0000313" key="1">
    <source>
        <dbReference type="EMBL" id="MBS8260265.1"/>
    </source>
</evidence>
<accession>A0A944CBG8</accession>